<dbReference type="InterPro" id="IPR011009">
    <property type="entry name" value="Kinase-like_dom_sf"/>
</dbReference>
<dbReference type="Gene3D" id="3.40.50.300">
    <property type="entry name" value="P-loop containing nucleotide triphosphate hydrolases"/>
    <property type="match status" value="1"/>
</dbReference>
<evidence type="ECO:0000313" key="2">
    <source>
        <dbReference type="Proteomes" id="UP000235005"/>
    </source>
</evidence>
<protein>
    <recommendedName>
        <fullName evidence="3">Aminoglycoside phosphotransferase domain-containing protein</fullName>
    </recommendedName>
</protein>
<dbReference type="PANTHER" id="PTHR43883:SF1">
    <property type="entry name" value="GLUCONOKINASE"/>
    <property type="match status" value="1"/>
</dbReference>
<evidence type="ECO:0000313" key="1">
    <source>
        <dbReference type="EMBL" id="PLW68443.1"/>
    </source>
</evidence>
<accession>A0A2N5X1U4</accession>
<dbReference type="Proteomes" id="UP000235005">
    <property type="component" value="Unassembled WGS sequence"/>
</dbReference>
<dbReference type="Gene3D" id="3.90.1200.10">
    <property type="match status" value="1"/>
</dbReference>
<dbReference type="Pfam" id="PF13671">
    <property type="entry name" value="AAA_33"/>
    <property type="match status" value="1"/>
</dbReference>
<dbReference type="SUPFAM" id="SSF52540">
    <property type="entry name" value="P-loop containing nucleoside triphosphate hydrolases"/>
    <property type="match status" value="1"/>
</dbReference>
<reference evidence="1 2" key="1">
    <citation type="submission" date="2018-01" db="EMBL/GenBank/DDBJ databases">
        <title>The draft genome sequence of Halioglobus lutimaris HF004.</title>
        <authorList>
            <person name="Du Z.-J."/>
            <person name="Shi M.-J."/>
        </authorList>
    </citation>
    <scope>NUCLEOTIDE SEQUENCE [LARGE SCALE GENOMIC DNA]</scope>
    <source>
        <strain evidence="1 2">HF004</strain>
    </source>
</reference>
<proteinExistence type="predicted"/>
<dbReference type="SUPFAM" id="SSF56112">
    <property type="entry name" value="Protein kinase-like (PK-like)"/>
    <property type="match status" value="1"/>
</dbReference>
<dbReference type="AlphaFoldDB" id="A0A2N5X1U4"/>
<dbReference type="EMBL" id="PKUS01000014">
    <property type="protein sequence ID" value="PLW68443.1"/>
    <property type="molecule type" value="Genomic_DNA"/>
</dbReference>
<gene>
    <name evidence="1" type="ORF">C0039_12390</name>
</gene>
<dbReference type="OrthoDB" id="9810277at2"/>
<keyword evidence="2" id="KW-1185">Reference proteome</keyword>
<evidence type="ECO:0008006" key="3">
    <source>
        <dbReference type="Google" id="ProtNLM"/>
    </source>
</evidence>
<comment type="caution">
    <text evidence="1">The sequence shown here is derived from an EMBL/GenBank/DDBJ whole genome shotgun (WGS) entry which is preliminary data.</text>
</comment>
<dbReference type="InterPro" id="IPR052732">
    <property type="entry name" value="Cell-binding_unc_protein"/>
</dbReference>
<organism evidence="1 2">
    <name type="scientific">Pseudohalioglobus lutimaris</name>
    <dbReference type="NCBI Taxonomy" id="1737061"/>
    <lineage>
        <taxon>Bacteria</taxon>
        <taxon>Pseudomonadati</taxon>
        <taxon>Pseudomonadota</taxon>
        <taxon>Gammaproteobacteria</taxon>
        <taxon>Cellvibrionales</taxon>
        <taxon>Halieaceae</taxon>
        <taxon>Pseudohalioglobus</taxon>
    </lineage>
</organism>
<name>A0A2N5X1U4_9GAMM</name>
<dbReference type="PANTHER" id="PTHR43883">
    <property type="entry name" value="SLR0207 PROTEIN"/>
    <property type="match status" value="1"/>
</dbReference>
<dbReference type="RefSeq" id="WP_101518223.1">
    <property type="nucleotide sequence ID" value="NZ_PKUS01000014.1"/>
</dbReference>
<dbReference type="InterPro" id="IPR027417">
    <property type="entry name" value="P-loop_NTPase"/>
</dbReference>
<sequence length="521" mass="58297">MDSHSIEQLCRPGAFDHPTGEFTLRETHISWVILCGDYAYKLKKPVDFGFLDFSSLELRKHYCEEEQRLNRRFSPEIYLAVIAVTQSPQGPLMGGEGEIIDYAVKMRRFDESQLLDNIAARDGLDEPLVRSIARELARLHAQLPSCSPDPSGADAGSPAALHAALQQNFSQMRQYPLQDAEQQQLDAVERWALARYDALLTTMQQRVRDGWVIDGHGDDHLGNMAIIDGAVRLFDCIEFNANFRILDSMAEVALLDMDINARGHPAESNRLLSDYLEYRGDYAGLMLLDLYRVYFALVRAKVNLLRHPADHPGLVDTDAYGELRRYLALAHQYGQPRRRFLAITHGLSGSGKSTVAGKLVEASGAVRIRSDVERKRLFGLAPEQRSQPGDEATLYSKDMSRRTFQRLVELAEIILDAGFPVIVDGTFLHRRVRDDFLHLAQRLGVTFAIIDCVADPDTIRERLLLRESTGGDASEADIDVVAGQMAHQQPLTDAERELAVTLDSGLGAGALWDALRSRLDE</sequence>